<dbReference type="AlphaFoldDB" id="A0A1Q9CYH2"/>
<dbReference type="Proteomes" id="UP000186817">
    <property type="component" value="Unassembled WGS sequence"/>
</dbReference>
<protein>
    <submittedName>
        <fullName evidence="1">Uncharacterized protein</fullName>
    </submittedName>
</protein>
<keyword evidence="2" id="KW-1185">Reference proteome</keyword>
<organism evidence="1 2">
    <name type="scientific">Symbiodinium microadriaticum</name>
    <name type="common">Dinoflagellate</name>
    <name type="synonym">Zooxanthella microadriatica</name>
    <dbReference type="NCBI Taxonomy" id="2951"/>
    <lineage>
        <taxon>Eukaryota</taxon>
        <taxon>Sar</taxon>
        <taxon>Alveolata</taxon>
        <taxon>Dinophyceae</taxon>
        <taxon>Suessiales</taxon>
        <taxon>Symbiodiniaceae</taxon>
        <taxon>Symbiodinium</taxon>
    </lineage>
</organism>
<reference evidence="1 2" key="1">
    <citation type="submission" date="2016-02" db="EMBL/GenBank/DDBJ databases">
        <title>Genome analysis of coral dinoflagellate symbionts highlights evolutionary adaptations to a symbiotic lifestyle.</title>
        <authorList>
            <person name="Aranda M."/>
            <person name="Li Y."/>
            <person name="Liew Y.J."/>
            <person name="Baumgarten S."/>
            <person name="Simakov O."/>
            <person name="Wilson M."/>
            <person name="Piel J."/>
            <person name="Ashoor H."/>
            <person name="Bougouffa S."/>
            <person name="Bajic V.B."/>
            <person name="Ryu T."/>
            <person name="Ravasi T."/>
            <person name="Bayer T."/>
            <person name="Micklem G."/>
            <person name="Kim H."/>
            <person name="Bhak J."/>
            <person name="Lajeunesse T.C."/>
            <person name="Voolstra C.R."/>
        </authorList>
    </citation>
    <scope>NUCLEOTIDE SEQUENCE [LARGE SCALE GENOMIC DNA]</scope>
    <source>
        <strain evidence="1 2">CCMP2467</strain>
    </source>
</reference>
<sequence length="129" mass="14120">MDSSSAGTSETLETRGCVDFSASLQTAKDNDGRVWISYLRMIVVQGLAKVHAYHPDQHFIDVSEKATAQAVFQKALLDVSAAARTEDSVPLKLDPASHQIVHFLKRHLRNGSLVSLGEKTLPACEQKCQ</sequence>
<comment type="caution">
    <text evidence="1">The sequence shown here is derived from an EMBL/GenBank/DDBJ whole genome shotgun (WGS) entry which is preliminary data.</text>
</comment>
<dbReference type="EMBL" id="LSRX01000832">
    <property type="protein sequence ID" value="OLP87982.1"/>
    <property type="molecule type" value="Genomic_DNA"/>
</dbReference>
<name>A0A1Q9CYH2_SYMMI</name>
<evidence type="ECO:0000313" key="2">
    <source>
        <dbReference type="Proteomes" id="UP000186817"/>
    </source>
</evidence>
<evidence type="ECO:0000313" key="1">
    <source>
        <dbReference type="EMBL" id="OLP87982.1"/>
    </source>
</evidence>
<accession>A0A1Q9CYH2</accession>
<dbReference type="OrthoDB" id="450049at2759"/>
<gene>
    <name evidence="1" type="ORF">AK812_SmicGene30709</name>
</gene>
<proteinExistence type="predicted"/>